<evidence type="ECO:0000313" key="4">
    <source>
        <dbReference type="EMBL" id="MBD8503287.1"/>
    </source>
</evidence>
<keyword evidence="2 3" id="KW-0378">Hydrolase</keyword>
<evidence type="ECO:0000313" key="5">
    <source>
        <dbReference type="Proteomes" id="UP000603602"/>
    </source>
</evidence>
<sequence>MAELEIYLGIGDLHFCEAPARIRTVLGSCVSITLWHPARRVGGMCHFMLPTRNRRGDQPLDGRYADEAMALFDRQIARHHTRHADYRAKVFGGGNMFPTRPQPVQSLDVGRRNIDIAHRLLAERGIPIVAEHLGGDGHRKLVFDVSSGDAWLAFQDLGDVHRRKSE</sequence>
<comment type="caution">
    <text evidence="4">The sequence shown here is derived from an EMBL/GenBank/DDBJ whole genome shotgun (WGS) entry which is preliminary data.</text>
</comment>
<gene>
    <name evidence="3" type="primary">cheD</name>
    <name evidence="4" type="ORF">IFO67_10380</name>
</gene>
<dbReference type="SUPFAM" id="SSF64438">
    <property type="entry name" value="CNF1/YfiH-like putative cysteine hydrolases"/>
    <property type="match status" value="1"/>
</dbReference>
<reference evidence="5" key="1">
    <citation type="submission" date="2023-07" db="EMBL/GenBank/DDBJ databases">
        <title>Thauera sp. CAU 1555 isolated from sand of Yaerae Beach.</title>
        <authorList>
            <person name="Kim W."/>
        </authorList>
    </citation>
    <scope>NUCLEOTIDE SEQUENCE [LARGE SCALE GENOMIC DNA]</scope>
    <source>
        <strain evidence="5">CAU 1555</strain>
    </source>
</reference>
<protein>
    <recommendedName>
        <fullName evidence="3">Probable chemoreceptor glutamine deamidase CheD</fullName>
        <ecNumber evidence="3">3.5.1.44</ecNumber>
    </recommendedName>
</protein>
<dbReference type="InterPro" id="IPR011324">
    <property type="entry name" value="Cytotoxic_necrot_fac-like_cat"/>
</dbReference>
<keyword evidence="5" id="KW-1185">Reference proteome</keyword>
<comment type="similarity">
    <text evidence="3">Belongs to the CheD family.</text>
</comment>
<dbReference type="PANTHER" id="PTHR35147">
    <property type="entry name" value="CHEMORECEPTOR GLUTAMINE DEAMIDASE CHED-RELATED"/>
    <property type="match status" value="1"/>
</dbReference>
<dbReference type="EMBL" id="JACYTO010000002">
    <property type="protein sequence ID" value="MBD8503287.1"/>
    <property type="molecule type" value="Genomic_DNA"/>
</dbReference>
<dbReference type="Proteomes" id="UP000603602">
    <property type="component" value="Unassembled WGS sequence"/>
</dbReference>
<keyword evidence="1 3" id="KW-0145">Chemotaxis</keyword>
<evidence type="ECO:0000256" key="2">
    <source>
        <dbReference type="ARBA" id="ARBA00022801"/>
    </source>
</evidence>
<comment type="function">
    <text evidence="3">Probably deamidates glutamine residues to glutamate on methyl-accepting chemotaxis receptors (MCPs), playing an important role in chemotaxis.</text>
</comment>
<accession>A0ABR9BCW1</accession>
<dbReference type="EC" id="3.5.1.44" evidence="3"/>
<dbReference type="InterPro" id="IPR038592">
    <property type="entry name" value="CheD-like_sf"/>
</dbReference>
<dbReference type="HAMAP" id="MF_01440">
    <property type="entry name" value="CheD"/>
    <property type="match status" value="1"/>
</dbReference>
<dbReference type="RefSeq" id="WP_187718136.1">
    <property type="nucleotide sequence ID" value="NZ_JACTAH010000002.1"/>
</dbReference>
<proteinExistence type="inferred from homology"/>
<evidence type="ECO:0000256" key="1">
    <source>
        <dbReference type="ARBA" id="ARBA00022500"/>
    </source>
</evidence>
<dbReference type="CDD" id="cd16352">
    <property type="entry name" value="CheD"/>
    <property type="match status" value="1"/>
</dbReference>
<name>A0ABR9BCW1_9RHOO</name>
<dbReference type="Pfam" id="PF03975">
    <property type="entry name" value="CheD"/>
    <property type="match status" value="1"/>
</dbReference>
<comment type="catalytic activity">
    <reaction evidence="3">
        <text>L-glutaminyl-[protein] + H2O = L-glutamyl-[protein] + NH4(+)</text>
        <dbReference type="Rhea" id="RHEA:16441"/>
        <dbReference type="Rhea" id="RHEA-COMP:10207"/>
        <dbReference type="Rhea" id="RHEA-COMP:10208"/>
        <dbReference type="ChEBI" id="CHEBI:15377"/>
        <dbReference type="ChEBI" id="CHEBI:28938"/>
        <dbReference type="ChEBI" id="CHEBI:29973"/>
        <dbReference type="ChEBI" id="CHEBI:30011"/>
        <dbReference type="EC" id="3.5.1.44"/>
    </reaction>
</comment>
<dbReference type="Gene3D" id="3.30.1330.200">
    <property type="match status" value="1"/>
</dbReference>
<evidence type="ECO:0000256" key="3">
    <source>
        <dbReference type="HAMAP-Rule" id="MF_01440"/>
    </source>
</evidence>
<dbReference type="PANTHER" id="PTHR35147:SF3">
    <property type="entry name" value="CHEMORECEPTOR GLUTAMINE DEAMIDASE CHED 1-RELATED"/>
    <property type="match status" value="1"/>
</dbReference>
<dbReference type="InterPro" id="IPR005659">
    <property type="entry name" value="Chemorcpt_Glu_NH3ase_CheD"/>
</dbReference>
<organism evidence="4 5">
    <name type="scientific">Thauera sedimentorum</name>
    <dbReference type="NCBI Taxonomy" id="2767595"/>
    <lineage>
        <taxon>Bacteria</taxon>
        <taxon>Pseudomonadati</taxon>
        <taxon>Pseudomonadota</taxon>
        <taxon>Betaproteobacteria</taxon>
        <taxon>Rhodocyclales</taxon>
        <taxon>Zoogloeaceae</taxon>
        <taxon>Thauera</taxon>
    </lineage>
</organism>